<feature type="non-terminal residue" evidence="10">
    <location>
        <position position="1"/>
    </location>
</feature>
<protein>
    <submittedName>
        <fullName evidence="10">ABC transporter permease</fullName>
    </submittedName>
</protein>
<evidence type="ECO:0000256" key="5">
    <source>
        <dbReference type="ARBA" id="ARBA00023136"/>
    </source>
</evidence>
<keyword evidence="4 7" id="KW-1133">Transmembrane helix</keyword>
<gene>
    <name evidence="10" type="ORF">HRJ53_26770</name>
</gene>
<keyword evidence="2" id="KW-1003">Cell membrane</keyword>
<dbReference type="Pfam" id="PF02687">
    <property type="entry name" value="FtsX"/>
    <property type="match status" value="1"/>
</dbReference>
<feature type="domain" description="ABC3 transporter permease C-terminal" evidence="8">
    <location>
        <begin position="357"/>
        <end position="433"/>
    </location>
</feature>
<evidence type="ECO:0000259" key="8">
    <source>
        <dbReference type="Pfam" id="PF02687"/>
    </source>
</evidence>
<feature type="non-terminal residue" evidence="10">
    <location>
        <position position="451"/>
    </location>
</feature>
<organism evidence="10 11">
    <name type="scientific">Candidatus Acidiferrum panamense</name>
    <dbReference type="NCBI Taxonomy" id="2741543"/>
    <lineage>
        <taxon>Bacteria</taxon>
        <taxon>Pseudomonadati</taxon>
        <taxon>Acidobacteriota</taxon>
        <taxon>Terriglobia</taxon>
        <taxon>Candidatus Acidiferrales</taxon>
        <taxon>Candidatus Acidiferrum</taxon>
    </lineage>
</organism>
<dbReference type="InterPro" id="IPR050250">
    <property type="entry name" value="Macrolide_Exporter_MacB"/>
</dbReference>
<sequence>LGGVIGAALAFGALRVILAMVPPDSIPDEAKVAIDRPVLLFTLGVSFVTALLFGLAPALHASRTQLVTALKESARGAGAGFRRISASGGLVVVEVALSLVLVVGATLMMRTVLAIEDQNLGMRTDHLLTIRVPLSPQRYADAPHRITFFKELLRRAEALPGVESAAMSIGMHPFFGGMETPVEISGASQVDTRPVVIHAVSRDYLKVFGIALLEGRPFSDTDMASGGHWAIVNQSFVRRYFPSTAPLGRIVRVPRLSGDLHLADDTFQIVGVVNDVLNRGLTREIAPELYLPYTLTGDADFLVVLTNTDPASLAKPVAEQVYVLDPDQPVTDVRTMNSLLNDYEYSGPRFSVVLLAVFAALGLTLAVVGVYGVVSNAVAQRTHEIGVRKALGAGSSDVLRLIFRFGARFILPGIAIGLAASIAAARVLRSQLWHVSPHDPVALVSVVVLLL</sequence>
<dbReference type="Proteomes" id="UP000567293">
    <property type="component" value="Unassembled WGS sequence"/>
</dbReference>
<evidence type="ECO:0000313" key="11">
    <source>
        <dbReference type="Proteomes" id="UP000567293"/>
    </source>
</evidence>
<comment type="subcellular location">
    <subcellularLocation>
        <location evidence="1">Cell membrane</location>
        <topology evidence="1">Multi-pass membrane protein</topology>
    </subcellularLocation>
</comment>
<feature type="transmembrane region" description="Helical" evidence="7">
    <location>
        <begin position="90"/>
        <end position="109"/>
    </location>
</feature>
<proteinExistence type="inferred from homology"/>
<comment type="caution">
    <text evidence="10">The sequence shown here is derived from an EMBL/GenBank/DDBJ whole genome shotgun (WGS) entry which is preliminary data.</text>
</comment>
<evidence type="ECO:0000259" key="9">
    <source>
        <dbReference type="Pfam" id="PF12704"/>
    </source>
</evidence>
<keyword evidence="11" id="KW-1185">Reference proteome</keyword>
<accession>A0A7V8T0C2</accession>
<evidence type="ECO:0000256" key="1">
    <source>
        <dbReference type="ARBA" id="ARBA00004651"/>
    </source>
</evidence>
<evidence type="ECO:0000256" key="2">
    <source>
        <dbReference type="ARBA" id="ARBA00022475"/>
    </source>
</evidence>
<evidence type="ECO:0000256" key="7">
    <source>
        <dbReference type="SAM" id="Phobius"/>
    </source>
</evidence>
<evidence type="ECO:0000256" key="3">
    <source>
        <dbReference type="ARBA" id="ARBA00022692"/>
    </source>
</evidence>
<keyword evidence="3 7" id="KW-0812">Transmembrane</keyword>
<dbReference type="AlphaFoldDB" id="A0A7V8T0C2"/>
<dbReference type="Pfam" id="PF12704">
    <property type="entry name" value="MacB_PCD"/>
    <property type="match status" value="1"/>
</dbReference>
<dbReference type="InterPro" id="IPR003838">
    <property type="entry name" value="ABC3_permease_C"/>
</dbReference>
<dbReference type="GO" id="GO:0005886">
    <property type="term" value="C:plasma membrane"/>
    <property type="evidence" value="ECO:0007669"/>
    <property type="project" value="UniProtKB-SubCell"/>
</dbReference>
<dbReference type="EMBL" id="JACDQQ010002590">
    <property type="protein sequence ID" value="MBA0088607.1"/>
    <property type="molecule type" value="Genomic_DNA"/>
</dbReference>
<keyword evidence="5 7" id="KW-0472">Membrane</keyword>
<dbReference type="PANTHER" id="PTHR30572">
    <property type="entry name" value="MEMBRANE COMPONENT OF TRANSPORTER-RELATED"/>
    <property type="match status" value="1"/>
</dbReference>
<feature type="domain" description="MacB-like periplasmic core" evidence="9">
    <location>
        <begin position="95"/>
        <end position="306"/>
    </location>
</feature>
<evidence type="ECO:0000256" key="6">
    <source>
        <dbReference type="ARBA" id="ARBA00038076"/>
    </source>
</evidence>
<reference evidence="10" key="1">
    <citation type="submission" date="2020-06" db="EMBL/GenBank/DDBJ databases">
        <title>Legume-microbial interactions unlock mineral nutrients during tropical forest succession.</title>
        <authorList>
            <person name="Epihov D.Z."/>
        </authorList>
    </citation>
    <scope>NUCLEOTIDE SEQUENCE [LARGE SCALE GENOMIC DNA]</scope>
    <source>
        <strain evidence="10">Pan2503</strain>
    </source>
</reference>
<evidence type="ECO:0000313" key="10">
    <source>
        <dbReference type="EMBL" id="MBA0088607.1"/>
    </source>
</evidence>
<comment type="similarity">
    <text evidence="6">Belongs to the ABC-4 integral membrane protein family.</text>
</comment>
<feature type="transmembrane region" description="Helical" evidence="7">
    <location>
        <begin position="350"/>
        <end position="374"/>
    </location>
</feature>
<evidence type="ECO:0000256" key="4">
    <source>
        <dbReference type="ARBA" id="ARBA00022989"/>
    </source>
</evidence>
<name>A0A7V8T0C2_9BACT</name>
<feature type="transmembrane region" description="Helical" evidence="7">
    <location>
        <begin position="38"/>
        <end position="59"/>
    </location>
</feature>
<dbReference type="PANTHER" id="PTHR30572:SF4">
    <property type="entry name" value="ABC TRANSPORTER PERMEASE YTRF"/>
    <property type="match status" value="1"/>
</dbReference>
<dbReference type="InterPro" id="IPR025857">
    <property type="entry name" value="MacB_PCD"/>
</dbReference>
<feature type="transmembrane region" description="Helical" evidence="7">
    <location>
        <begin position="409"/>
        <end position="428"/>
    </location>
</feature>
<dbReference type="GO" id="GO:0022857">
    <property type="term" value="F:transmembrane transporter activity"/>
    <property type="evidence" value="ECO:0007669"/>
    <property type="project" value="TreeGrafter"/>
</dbReference>